<reference evidence="3" key="1">
    <citation type="journal article" date="2014" name="Int. J. Syst. Evol. Microbiol.">
        <title>Complete genome sequence of Corynebacterium casei LMG S-19264T (=DSM 44701T), isolated from a smear-ripened cheese.</title>
        <authorList>
            <consortium name="US DOE Joint Genome Institute (JGI-PGF)"/>
            <person name="Walter F."/>
            <person name="Albersmeier A."/>
            <person name="Kalinowski J."/>
            <person name="Ruckert C."/>
        </authorList>
    </citation>
    <scope>NUCLEOTIDE SEQUENCE</scope>
    <source>
        <strain evidence="3">JCM 4386</strain>
    </source>
</reference>
<proteinExistence type="predicted"/>
<dbReference type="PANTHER" id="PTHR13847">
    <property type="entry name" value="SARCOSINE DEHYDROGENASE-RELATED"/>
    <property type="match status" value="1"/>
</dbReference>
<dbReference type="Gene3D" id="3.30.9.10">
    <property type="entry name" value="D-Amino Acid Oxidase, subunit A, domain 2"/>
    <property type="match status" value="1"/>
</dbReference>
<dbReference type="SUPFAM" id="SSF51905">
    <property type="entry name" value="FAD/NAD(P)-binding domain"/>
    <property type="match status" value="1"/>
</dbReference>
<dbReference type="GO" id="GO:0005737">
    <property type="term" value="C:cytoplasm"/>
    <property type="evidence" value="ECO:0007669"/>
    <property type="project" value="TreeGrafter"/>
</dbReference>
<dbReference type="InterPro" id="IPR006076">
    <property type="entry name" value="FAD-dep_OxRdtase"/>
</dbReference>
<name>A0A918G1L0_9ACTN</name>
<sequence>MYAGPQQTAVVVGNGAVGASIAYELSSRGFQVTRVGRENRPYAASLAAGAMLGCFGEVTTSLLASDHGRAKLDMDHRARRYWAEWDERLSQDSGDSRTLFSADGTFVLLNTMGSAAVDSGNFRAIEATLREYQEPYETADPEDLDWLSPNDLSRSLRGMYIPGEHAVDSHRLLVKLDQALVKSGGRVVDAEALRVRVTNGRATGVELTNGDVLPADHVVVAAGARSLTLLDEVAEARAQMPPMVSGYGVSVLVETEDRALPSSVVRTPNRAFACGLHAVPRADGVLYLGATNIISEQPRRFAAVGDLQFLLGCAVDQLHTDLSESSLLSVQVGNRPVPADGFPLVGDAGAEGLWLATGTYRDGLHQSPLLARHIATLVEGGTSEYDFLSSFSPVRAPLAGGTREQVVTTAVEHMMATGYEYKWNVTPEWPPRIERHLRRFYGSLVEELHPSFTPPAELVAAMTDGIRASLTRYYAAWSR</sequence>
<evidence type="ECO:0000259" key="2">
    <source>
        <dbReference type="Pfam" id="PF01266"/>
    </source>
</evidence>
<dbReference type="Gene3D" id="3.50.50.60">
    <property type="entry name" value="FAD/NAD(P)-binding domain"/>
    <property type="match status" value="1"/>
</dbReference>
<dbReference type="Proteomes" id="UP000606194">
    <property type="component" value="Unassembled WGS sequence"/>
</dbReference>
<evidence type="ECO:0000313" key="3">
    <source>
        <dbReference type="EMBL" id="GGS14215.1"/>
    </source>
</evidence>
<dbReference type="InterPro" id="IPR036188">
    <property type="entry name" value="FAD/NAD-bd_sf"/>
</dbReference>
<dbReference type="RefSeq" id="WP_190152643.1">
    <property type="nucleotide sequence ID" value="NZ_BMTL01000030.1"/>
</dbReference>
<evidence type="ECO:0000256" key="1">
    <source>
        <dbReference type="ARBA" id="ARBA00023002"/>
    </source>
</evidence>
<evidence type="ECO:0000313" key="4">
    <source>
        <dbReference type="Proteomes" id="UP000606194"/>
    </source>
</evidence>
<feature type="domain" description="FAD dependent oxidoreductase" evidence="2">
    <location>
        <begin position="9"/>
        <end position="376"/>
    </location>
</feature>
<dbReference type="AlphaFoldDB" id="A0A918G1L0"/>
<dbReference type="EMBL" id="BMTL01000030">
    <property type="protein sequence ID" value="GGS14215.1"/>
    <property type="molecule type" value="Genomic_DNA"/>
</dbReference>
<comment type="caution">
    <text evidence="3">The sequence shown here is derived from an EMBL/GenBank/DDBJ whole genome shotgun (WGS) entry which is preliminary data.</text>
</comment>
<protein>
    <submittedName>
        <fullName evidence="3">D-amino-acid oxidase</fullName>
    </submittedName>
</protein>
<accession>A0A918G1L0</accession>
<dbReference type="GO" id="GO:0016491">
    <property type="term" value="F:oxidoreductase activity"/>
    <property type="evidence" value="ECO:0007669"/>
    <property type="project" value="UniProtKB-KW"/>
</dbReference>
<organism evidence="3 4">
    <name type="scientific">Streptomyces humidus</name>
    <dbReference type="NCBI Taxonomy" id="52259"/>
    <lineage>
        <taxon>Bacteria</taxon>
        <taxon>Bacillati</taxon>
        <taxon>Actinomycetota</taxon>
        <taxon>Actinomycetes</taxon>
        <taxon>Kitasatosporales</taxon>
        <taxon>Streptomycetaceae</taxon>
        <taxon>Streptomyces</taxon>
    </lineage>
</organism>
<keyword evidence="4" id="KW-1185">Reference proteome</keyword>
<reference evidence="3" key="2">
    <citation type="submission" date="2020-09" db="EMBL/GenBank/DDBJ databases">
        <authorList>
            <person name="Sun Q."/>
            <person name="Ohkuma M."/>
        </authorList>
    </citation>
    <scope>NUCLEOTIDE SEQUENCE</scope>
    <source>
        <strain evidence="3">JCM 4386</strain>
    </source>
</reference>
<gene>
    <name evidence="3" type="ORF">GCM10010269_61920</name>
</gene>
<dbReference type="PANTHER" id="PTHR13847:SF289">
    <property type="entry name" value="GLYCINE OXIDASE"/>
    <property type="match status" value="1"/>
</dbReference>
<dbReference type="Pfam" id="PF01266">
    <property type="entry name" value="DAO"/>
    <property type="match status" value="1"/>
</dbReference>
<keyword evidence="1" id="KW-0560">Oxidoreductase</keyword>